<proteinExistence type="inferred from homology"/>
<dbReference type="GO" id="GO:0003824">
    <property type="term" value="F:catalytic activity"/>
    <property type="evidence" value="ECO:0007669"/>
    <property type="project" value="InterPro"/>
</dbReference>
<comment type="caution">
    <text evidence="2">The sequence shown here is derived from an EMBL/GenBank/DDBJ whole genome shotgun (WGS) entry which is preliminary data.</text>
</comment>
<dbReference type="Pfam" id="PF01063">
    <property type="entry name" value="Aminotran_4"/>
    <property type="match status" value="1"/>
</dbReference>
<evidence type="ECO:0000313" key="2">
    <source>
        <dbReference type="EMBL" id="GEL20363.1"/>
    </source>
</evidence>
<reference evidence="2 3" key="1">
    <citation type="submission" date="2019-07" db="EMBL/GenBank/DDBJ databases">
        <title>Whole genome shotgun sequence of Pseudonocardia asaccharolytica NBRC 16224.</title>
        <authorList>
            <person name="Hosoyama A."/>
            <person name="Uohara A."/>
            <person name="Ohji S."/>
            <person name="Ichikawa N."/>
        </authorList>
    </citation>
    <scope>NUCLEOTIDE SEQUENCE [LARGE SCALE GENOMIC DNA]</scope>
    <source>
        <strain evidence="2 3">NBRC 16224</strain>
    </source>
</reference>
<dbReference type="Gene3D" id="3.30.470.10">
    <property type="match status" value="1"/>
</dbReference>
<dbReference type="SUPFAM" id="SSF56752">
    <property type="entry name" value="D-aminoacid aminotransferase-like PLP-dependent enzymes"/>
    <property type="match status" value="1"/>
</dbReference>
<name>A0A511D7G6_9PSEU</name>
<dbReference type="Proteomes" id="UP000321328">
    <property type="component" value="Unassembled WGS sequence"/>
</dbReference>
<dbReference type="PANTHER" id="PTHR42743">
    <property type="entry name" value="AMINO-ACID AMINOTRANSFERASE"/>
    <property type="match status" value="1"/>
</dbReference>
<dbReference type="InterPro" id="IPR043131">
    <property type="entry name" value="BCAT-like_N"/>
</dbReference>
<dbReference type="Gene3D" id="3.20.10.10">
    <property type="entry name" value="D-amino Acid Aminotransferase, subunit A, domain 2"/>
    <property type="match status" value="1"/>
</dbReference>
<sequence length="247" mass="26583">MRSVGAAGERAGPARPQEGIFETLLVADGRPRRLDTHLRRLRRSYRELYRSALTADVRGAIAAAIADRPGYLRVRVDARPERPDRVQVVARNWAPPLPVTTQPGLVLRPVRVASGAAHKFADRGWIDRIEAALPDGVLPLLVDPAGLLLESTRSNVAVARGGIVATPPLDGRILPGTARQAMLDALDAAGRRYDLDAPRLDELPAADGVFLTNAIRGVQWVRAVEGVARWDAPDPVAVALGARLQPA</sequence>
<keyword evidence="3" id="KW-1185">Reference proteome</keyword>
<dbReference type="InterPro" id="IPR001544">
    <property type="entry name" value="Aminotrans_IV"/>
</dbReference>
<dbReference type="InterPro" id="IPR036038">
    <property type="entry name" value="Aminotransferase-like"/>
</dbReference>
<gene>
    <name evidence="2" type="ORF">PA7_42000</name>
</gene>
<evidence type="ECO:0000256" key="1">
    <source>
        <dbReference type="ARBA" id="ARBA00009320"/>
    </source>
</evidence>
<protein>
    <recommendedName>
        <fullName evidence="4">4-amino-4-deoxychorismate lyase</fullName>
    </recommendedName>
</protein>
<dbReference type="STRING" id="1123024.GCA_000423625_02803"/>
<dbReference type="InterPro" id="IPR043132">
    <property type="entry name" value="BCAT-like_C"/>
</dbReference>
<evidence type="ECO:0000313" key="3">
    <source>
        <dbReference type="Proteomes" id="UP000321328"/>
    </source>
</evidence>
<dbReference type="PANTHER" id="PTHR42743:SF11">
    <property type="entry name" value="AMINODEOXYCHORISMATE LYASE"/>
    <property type="match status" value="1"/>
</dbReference>
<dbReference type="GO" id="GO:0046394">
    <property type="term" value="P:carboxylic acid biosynthetic process"/>
    <property type="evidence" value="ECO:0007669"/>
    <property type="project" value="UniProtKB-ARBA"/>
</dbReference>
<evidence type="ECO:0008006" key="4">
    <source>
        <dbReference type="Google" id="ProtNLM"/>
    </source>
</evidence>
<organism evidence="2 3">
    <name type="scientific">Pseudonocardia asaccharolytica DSM 44247 = NBRC 16224</name>
    <dbReference type="NCBI Taxonomy" id="1123024"/>
    <lineage>
        <taxon>Bacteria</taxon>
        <taxon>Bacillati</taxon>
        <taxon>Actinomycetota</taxon>
        <taxon>Actinomycetes</taxon>
        <taxon>Pseudonocardiales</taxon>
        <taxon>Pseudonocardiaceae</taxon>
        <taxon>Pseudonocardia</taxon>
    </lineage>
</organism>
<comment type="similarity">
    <text evidence="1">Belongs to the class-IV pyridoxal-phosphate-dependent aminotransferase family.</text>
</comment>
<accession>A0A511D7G6</accession>
<dbReference type="InterPro" id="IPR050571">
    <property type="entry name" value="Class-IV_PLP-Dep_Aminotrnsfr"/>
</dbReference>
<dbReference type="EMBL" id="BJVI01000068">
    <property type="protein sequence ID" value="GEL20363.1"/>
    <property type="molecule type" value="Genomic_DNA"/>
</dbReference>
<dbReference type="AlphaFoldDB" id="A0A511D7G6"/>